<feature type="compositionally biased region" description="Polar residues" evidence="1">
    <location>
        <begin position="299"/>
        <end position="310"/>
    </location>
</feature>
<feature type="region of interest" description="Disordered" evidence="1">
    <location>
        <begin position="453"/>
        <end position="746"/>
    </location>
</feature>
<dbReference type="AlphaFoldDB" id="A0A9W4XVD8"/>
<reference evidence="2" key="1">
    <citation type="submission" date="2023-01" db="EMBL/GenBank/DDBJ databases">
        <authorList>
            <person name="Van Ghelder C."/>
            <person name="Rancurel C."/>
        </authorList>
    </citation>
    <scope>NUCLEOTIDE SEQUENCE</scope>
    <source>
        <strain evidence="2">CNCM I-4278</strain>
    </source>
</reference>
<gene>
    <name evidence="2" type="ORF">PDIGIT_LOCUS7444</name>
</gene>
<feature type="compositionally biased region" description="Low complexity" evidence="1">
    <location>
        <begin position="490"/>
        <end position="517"/>
    </location>
</feature>
<evidence type="ECO:0000256" key="1">
    <source>
        <dbReference type="SAM" id="MobiDB-lite"/>
    </source>
</evidence>
<feature type="region of interest" description="Disordered" evidence="1">
    <location>
        <begin position="246"/>
        <end position="432"/>
    </location>
</feature>
<feature type="compositionally biased region" description="Basic and acidic residues" evidence="1">
    <location>
        <begin position="518"/>
        <end position="530"/>
    </location>
</feature>
<feature type="region of interest" description="Disordered" evidence="1">
    <location>
        <begin position="1054"/>
        <end position="1073"/>
    </location>
</feature>
<dbReference type="Proteomes" id="UP001152607">
    <property type="component" value="Unassembled WGS sequence"/>
</dbReference>
<feature type="compositionally biased region" description="Basic residues" evidence="1">
    <location>
        <begin position="954"/>
        <end position="971"/>
    </location>
</feature>
<evidence type="ECO:0000313" key="3">
    <source>
        <dbReference type="Proteomes" id="UP001152607"/>
    </source>
</evidence>
<feature type="compositionally biased region" description="Polar residues" evidence="1">
    <location>
        <begin position="453"/>
        <end position="477"/>
    </location>
</feature>
<name>A0A9W4XVD8_9PLEO</name>
<feature type="compositionally biased region" description="Basic and acidic residues" evidence="1">
    <location>
        <begin position="160"/>
        <end position="176"/>
    </location>
</feature>
<feature type="compositionally biased region" description="Low complexity" evidence="1">
    <location>
        <begin position="575"/>
        <end position="591"/>
    </location>
</feature>
<evidence type="ECO:0000313" key="2">
    <source>
        <dbReference type="EMBL" id="CAI6334387.1"/>
    </source>
</evidence>
<feature type="compositionally biased region" description="Polar residues" evidence="1">
    <location>
        <begin position="620"/>
        <end position="655"/>
    </location>
</feature>
<feature type="compositionally biased region" description="Polar residues" evidence="1">
    <location>
        <begin position="38"/>
        <end position="70"/>
    </location>
</feature>
<dbReference type="EMBL" id="CAOQHR010000005">
    <property type="protein sequence ID" value="CAI6334387.1"/>
    <property type="molecule type" value="Genomic_DNA"/>
</dbReference>
<proteinExistence type="predicted"/>
<feature type="compositionally biased region" description="Polar residues" evidence="1">
    <location>
        <begin position="1"/>
        <end position="12"/>
    </location>
</feature>
<sequence length="1101" mass="120743">MTNRNPPWNDYNTRNEPKHHNPQTSDFYNPHHEWPLSYSDSTTSPYLQQTSTRPAAKSSFTLPSTDNTGYSAPIPPRLKDSRRATFLSSAGTEEYDRSVWHRSQAVQPMREFDPSIHHGKSQFMPDYVDTLQSQMNLIGYAESDDDQPHRNTGQQSASKHRGDSRHASSKKEDIPRVAKPMSPYEREVADAHETLGLLDATINKELDMHHVKTIVKEYMQAFPSETERFVSAFKTICQFQKMKFGKASSYERAVHSRSVAPSSRDEGPDHRSAPRGETQDRLRKSQAPPGIRREELARDSQSFHADTTQNPRKRGPFRDSSSEDRTPPATGTSEPKPPVSPPKKRQKLLPTGTSGEGNIKSLLKKKQDLQVTTTEPVKPVENAITSGVGMVASTPDKKDSPRMAPSIDKQKTDNRPGGTTNPLIPGARTVVKPVANTPSTTFANLLAAAQGSNLQETQGKDQNVPSTSKAQSKQTPTASPPVTDPKKGTSKTTTFSTQKPSSPHDSPKKPSSASSSHAENDPRQVKKDGSGNEALASSSSPPKTRTERPASGSMLMKTSQTQPDAKSTSQATAPSSTNSKVTSSVKSTATTDGPPIAGNLSKLARLKQKRNERQNRSPDAATSPQATPTSSAAQKEKNSTTLLNSKPSVLANENTPGKPKKGAVLSIAASKPGNTTESTVVSHGTARSEGPDGVIQTQAKSSSHPTPKTTKKLNPSNPSFKATPSAPKTSPKTGIRPSTVGVQPSERELQTVYREPSEVVHLKNVLPAPIKDAEPYFEFALYEKFWSDDNGDSRVIAKEPPGYLVTSVENANHRAKDYFMETINHHCNALRVKVMNTKSTRSNVDDCMTFNATMESVDMPDRKLYLEVAIKRYFVDAATASMRPPPPDTPYIAKMMYIVNLYRLVEVPEQQEQTADRATTSSSSRSRSFSSSSSSSSSISSSGDENDSTSSMYARRHKEKLANAHKRKRRSTTSNDNDQKHTSQPLSKEPNYLRIHTRPLPSNRCEAYTTRATANAAAFAVQVDLSHDKEARGANARWQEQNVRVLREKLDALHTEEEQDDGSSHEEGKGCWRSEFNESGLGGAKFEIVVQRVGVCGPRNV</sequence>
<feature type="compositionally biased region" description="Basic and acidic residues" evidence="1">
    <location>
        <begin position="316"/>
        <end position="326"/>
    </location>
</feature>
<feature type="compositionally biased region" description="Polar residues" evidence="1">
    <location>
        <begin position="672"/>
        <end position="682"/>
    </location>
</feature>
<organism evidence="2 3">
    <name type="scientific">Periconia digitata</name>
    <dbReference type="NCBI Taxonomy" id="1303443"/>
    <lineage>
        <taxon>Eukaryota</taxon>
        <taxon>Fungi</taxon>
        <taxon>Dikarya</taxon>
        <taxon>Ascomycota</taxon>
        <taxon>Pezizomycotina</taxon>
        <taxon>Dothideomycetes</taxon>
        <taxon>Pleosporomycetidae</taxon>
        <taxon>Pleosporales</taxon>
        <taxon>Massarineae</taxon>
        <taxon>Periconiaceae</taxon>
        <taxon>Periconia</taxon>
    </lineage>
</organism>
<feature type="compositionally biased region" description="Polar residues" evidence="1">
    <location>
        <begin position="972"/>
        <end position="986"/>
    </location>
</feature>
<protein>
    <submittedName>
        <fullName evidence="2">Uncharacterized protein</fullName>
    </submittedName>
</protein>
<feature type="region of interest" description="Disordered" evidence="1">
    <location>
        <begin position="910"/>
        <end position="994"/>
    </location>
</feature>
<dbReference type="OrthoDB" id="3785701at2759"/>
<feature type="compositionally biased region" description="Polar residues" evidence="1">
    <location>
        <begin position="695"/>
        <end position="732"/>
    </location>
</feature>
<keyword evidence="3" id="KW-1185">Reference proteome</keyword>
<feature type="region of interest" description="Disordered" evidence="1">
    <location>
        <begin position="1"/>
        <end position="82"/>
    </location>
</feature>
<feature type="compositionally biased region" description="Basic and acidic residues" evidence="1">
    <location>
        <begin position="263"/>
        <end position="283"/>
    </location>
</feature>
<accession>A0A9W4XVD8</accession>
<feature type="compositionally biased region" description="Low complexity" evidence="1">
    <location>
        <begin position="916"/>
        <end position="951"/>
    </location>
</feature>
<comment type="caution">
    <text evidence="2">The sequence shown here is derived from an EMBL/GenBank/DDBJ whole genome shotgun (WGS) entry which is preliminary data.</text>
</comment>
<feature type="region of interest" description="Disordered" evidence="1">
    <location>
        <begin position="141"/>
        <end position="184"/>
    </location>
</feature>
<feature type="compositionally biased region" description="Polar residues" evidence="1">
    <location>
        <begin position="556"/>
        <end position="574"/>
    </location>
</feature>